<dbReference type="EMBL" id="JAPFFF010000023">
    <property type="protein sequence ID" value="KAK8852996.1"/>
    <property type="molecule type" value="Genomic_DNA"/>
</dbReference>
<evidence type="ECO:0000313" key="3">
    <source>
        <dbReference type="Proteomes" id="UP001470230"/>
    </source>
</evidence>
<dbReference type="InterPro" id="IPR036770">
    <property type="entry name" value="Ankyrin_rpt-contain_sf"/>
</dbReference>
<evidence type="ECO:0000313" key="1">
    <source>
        <dbReference type="EMBL" id="KAK8834731.1"/>
    </source>
</evidence>
<keyword evidence="3" id="KW-1185">Reference proteome</keyword>
<gene>
    <name evidence="2" type="ORF">M9Y10_017994</name>
    <name evidence="1" type="ORF">M9Y10_025853</name>
</gene>
<evidence type="ECO:0008006" key="4">
    <source>
        <dbReference type="Google" id="ProtNLM"/>
    </source>
</evidence>
<comment type="caution">
    <text evidence="2">The sequence shown here is derived from an EMBL/GenBank/DDBJ whole genome shotgun (WGS) entry which is preliminary data.</text>
</comment>
<proteinExistence type="predicted"/>
<dbReference type="EMBL" id="JAPFFF010000329">
    <property type="protein sequence ID" value="KAK8834731.1"/>
    <property type="molecule type" value="Genomic_DNA"/>
</dbReference>
<organism evidence="2 3">
    <name type="scientific">Tritrichomonas musculus</name>
    <dbReference type="NCBI Taxonomy" id="1915356"/>
    <lineage>
        <taxon>Eukaryota</taxon>
        <taxon>Metamonada</taxon>
        <taxon>Parabasalia</taxon>
        <taxon>Tritrichomonadida</taxon>
        <taxon>Tritrichomonadidae</taxon>
        <taxon>Tritrichomonas</taxon>
    </lineage>
</organism>
<evidence type="ECO:0000313" key="2">
    <source>
        <dbReference type="EMBL" id="KAK8852996.1"/>
    </source>
</evidence>
<dbReference type="SUPFAM" id="SSF48403">
    <property type="entry name" value="Ankyrin repeat"/>
    <property type="match status" value="1"/>
</dbReference>
<accession>A0ABR2HV21</accession>
<sequence>MNAEEFLSQNNERYTVIQQYQNLLNHITEESYQEIIKFIEDNSKYFFDNRESILQFVWNIHLFTIYNFTKLELILNVLIYFYQKIKQFDIKDIDILDIMTSMHYDVYYLFSKNLISLESIIQKSIVSQKFFAYFYHEIDDYDHEYAEKRKDNILNGNDSNLSNFLKKVIANPEDHKQNREKSNNPSPLHKSIREDDIEEFQSILAKNNYDINYNFDYSYYERTLTECKTPSLIQIAATYGSIKIFKFLWMQPSIIFDDNLICYAISGRNYEIIHICETKCPIDRAFQFSINSHQYELTDYFIDISEGNKESENLEDFEDNEDNIYSYLNHDHLIVAFESANYHILLPCLKKIAYIMDNIDNNVDDTSYCSFLRITHQDFELFKFLYSHKSSKIDIYIGQYPIFLQWIYNGVTNAVEYMIKDANPSEIFRFFQNSVIHNAKTANFILDWINRSMNNEIENKFSSSIDFNILLKICKLYNEDLIDKVLKYTNIEYPKRFLESLMEKTSKKFINSLFKRKLRYHPIAIKMVDVLKSNGFDESAQYILEENQKKH</sequence>
<dbReference type="Proteomes" id="UP001470230">
    <property type="component" value="Unassembled WGS sequence"/>
</dbReference>
<name>A0ABR2HV21_9EUKA</name>
<protein>
    <recommendedName>
        <fullName evidence="4">DUF3447 domain-containing protein</fullName>
    </recommendedName>
</protein>
<reference evidence="2 3" key="1">
    <citation type="submission" date="2024-04" db="EMBL/GenBank/DDBJ databases">
        <title>Tritrichomonas musculus Genome.</title>
        <authorList>
            <person name="Alves-Ferreira E."/>
            <person name="Grigg M."/>
            <person name="Lorenzi H."/>
            <person name="Galac M."/>
        </authorList>
    </citation>
    <scope>NUCLEOTIDE SEQUENCE [LARGE SCALE GENOMIC DNA]</scope>
    <source>
        <strain evidence="2 3">EAF2021</strain>
    </source>
</reference>
<dbReference type="PANTHER" id="PTHR24159:SF5">
    <property type="entry name" value="ANK_REP_REGION DOMAIN-CONTAINING PROTEIN"/>
    <property type="match status" value="1"/>
</dbReference>
<dbReference type="PANTHER" id="PTHR24159">
    <property type="match status" value="1"/>
</dbReference>